<reference evidence="1 2" key="1">
    <citation type="journal article" date="2021" name="Elife">
        <title>Chloroplast acquisition without the gene transfer in kleptoplastic sea slugs, Plakobranchus ocellatus.</title>
        <authorList>
            <person name="Maeda T."/>
            <person name="Takahashi S."/>
            <person name="Yoshida T."/>
            <person name="Shimamura S."/>
            <person name="Takaki Y."/>
            <person name="Nagai Y."/>
            <person name="Toyoda A."/>
            <person name="Suzuki Y."/>
            <person name="Arimoto A."/>
            <person name="Ishii H."/>
            <person name="Satoh N."/>
            <person name="Nishiyama T."/>
            <person name="Hasebe M."/>
            <person name="Maruyama T."/>
            <person name="Minagawa J."/>
            <person name="Obokata J."/>
            <person name="Shigenobu S."/>
        </authorList>
    </citation>
    <scope>NUCLEOTIDE SEQUENCE [LARGE SCALE GENOMIC DNA]</scope>
</reference>
<dbReference type="AlphaFoldDB" id="A0AAV4DMN8"/>
<evidence type="ECO:0000313" key="1">
    <source>
        <dbReference type="EMBL" id="GFO45588.1"/>
    </source>
</evidence>
<gene>
    <name evidence="1" type="ORF">PoB_007209300</name>
</gene>
<comment type="caution">
    <text evidence="1">The sequence shown here is derived from an EMBL/GenBank/DDBJ whole genome shotgun (WGS) entry which is preliminary data.</text>
</comment>
<name>A0AAV4DMN8_9GAST</name>
<dbReference type="EMBL" id="BLXT01008064">
    <property type="protein sequence ID" value="GFO45588.1"/>
    <property type="molecule type" value="Genomic_DNA"/>
</dbReference>
<protein>
    <submittedName>
        <fullName evidence="1">Uncharacterized protein</fullName>
    </submittedName>
</protein>
<keyword evidence="2" id="KW-1185">Reference proteome</keyword>
<dbReference type="Proteomes" id="UP000735302">
    <property type="component" value="Unassembled WGS sequence"/>
</dbReference>
<sequence length="80" mass="9064">MVPILKKGKYRAKTATTVPLDLSRICTISWGASSIIFRYSPWKHILKQEQASLSHLRSTGDQVTYAEQHAEDGFHGKQHI</sequence>
<evidence type="ECO:0000313" key="2">
    <source>
        <dbReference type="Proteomes" id="UP000735302"/>
    </source>
</evidence>
<organism evidence="1 2">
    <name type="scientific">Plakobranchus ocellatus</name>
    <dbReference type="NCBI Taxonomy" id="259542"/>
    <lineage>
        <taxon>Eukaryota</taxon>
        <taxon>Metazoa</taxon>
        <taxon>Spiralia</taxon>
        <taxon>Lophotrochozoa</taxon>
        <taxon>Mollusca</taxon>
        <taxon>Gastropoda</taxon>
        <taxon>Heterobranchia</taxon>
        <taxon>Euthyneura</taxon>
        <taxon>Panpulmonata</taxon>
        <taxon>Sacoglossa</taxon>
        <taxon>Placobranchoidea</taxon>
        <taxon>Plakobranchidae</taxon>
        <taxon>Plakobranchus</taxon>
    </lineage>
</organism>
<proteinExistence type="predicted"/>
<accession>A0AAV4DMN8</accession>